<evidence type="ECO:0000313" key="3">
    <source>
        <dbReference type="EMBL" id="KAK7692137.1"/>
    </source>
</evidence>
<dbReference type="InterPro" id="IPR018627">
    <property type="entry name" value="ELP6"/>
</dbReference>
<evidence type="ECO:0000256" key="2">
    <source>
        <dbReference type="ARBA" id="ARBA00008837"/>
    </source>
</evidence>
<dbReference type="PANTHER" id="PTHR16184">
    <property type="entry name" value="ELONGATOR COMPLEX PROTEIN 6"/>
    <property type="match status" value="1"/>
</dbReference>
<evidence type="ECO:0008006" key="5">
    <source>
        <dbReference type="Google" id="ProtNLM"/>
    </source>
</evidence>
<dbReference type="PANTHER" id="PTHR16184:SF6">
    <property type="entry name" value="ELONGATOR COMPLEX PROTEIN 6"/>
    <property type="match status" value="1"/>
</dbReference>
<keyword evidence="4" id="KW-1185">Reference proteome</keyword>
<comment type="pathway">
    <text evidence="1">tRNA modification; 5-methoxycarbonylmethyl-2-thiouridine-tRNA biosynthesis.</text>
</comment>
<dbReference type="SUPFAM" id="SSF52540">
    <property type="entry name" value="P-loop containing nucleoside triphosphate hydrolases"/>
    <property type="match status" value="1"/>
</dbReference>
<dbReference type="GO" id="GO:0002098">
    <property type="term" value="P:tRNA wobble uridine modification"/>
    <property type="evidence" value="ECO:0007669"/>
    <property type="project" value="InterPro"/>
</dbReference>
<dbReference type="InterPro" id="IPR027417">
    <property type="entry name" value="P-loop_NTPase"/>
</dbReference>
<reference evidence="3 4" key="1">
    <citation type="submission" date="2022-09" db="EMBL/GenBank/DDBJ databases">
        <authorList>
            <person name="Palmer J.M."/>
        </authorList>
    </citation>
    <scope>NUCLEOTIDE SEQUENCE [LARGE SCALE GENOMIC DNA]</scope>
    <source>
        <strain evidence="3 4">DSM 7382</strain>
    </source>
</reference>
<protein>
    <recommendedName>
        <fullName evidence="5">Elongator complex protein 5</fullName>
    </recommendedName>
</protein>
<proteinExistence type="inferred from homology"/>
<evidence type="ECO:0000256" key="1">
    <source>
        <dbReference type="ARBA" id="ARBA00005043"/>
    </source>
</evidence>
<organism evidence="3 4">
    <name type="scientific">Cerrena zonata</name>
    <dbReference type="NCBI Taxonomy" id="2478898"/>
    <lineage>
        <taxon>Eukaryota</taxon>
        <taxon>Fungi</taxon>
        <taxon>Dikarya</taxon>
        <taxon>Basidiomycota</taxon>
        <taxon>Agaricomycotina</taxon>
        <taxon>Agaricomycetes</taxon>
        <taxon>Polyporales</taxon>
        <taxon>Cerrenaceae</taxon>
        <taxon>Cerrena</taxon>
    </lineage>
</organism>
<dbReference type="Gene3D" id="3.40.50.300">
    <property type="entry name" value="P-loop containing nucleotide triphosphate hydrolases"/>
    <property type="match status" value="1"/>
</dbReference>
<name>A0AAW0GHG6_9APHY</name>
<comment type="similarity">
    <text evidence="2">Belongs to the ELP6 family.</text>
</comment>
<evidence type="ECO:0000313" key="4">
    <source>
        <dbReference type="Proteomes" id="UP001385951"/>
    </source>
</evidence>
<dbReference type="GO" id="GO:0033588">
    <property type="term" value="C:elongator holoenzyme complex"/>
    <property type="evidence" value="ECO:0007669"/>
    <property type="project" value="InterPro"/>
</dbReference>
<gene>
    <name evidence="3" type="ORF">QCA50_003756</name>
</gene>
<dbReference type="EMBL" id="JASBNA010000004">
    <property type="protein sequence ID" value="KAK7692137.1"/>
    <property type="molecule type" value="Genomic_DNA"/>
</dbReference>
<dbReference type="Pfam" id="PF09807">
    <property type="entry name" value="ELP6"/>
    <property type="match status" value="1"/>
</dbReference>
<dbReference type="Proteomes" id="UP001385951">
    <property type="component" value="Unassembled WGS sequence"/>
</dbReference>
<dbReference type="CDD" id="cd19495">
    <property type="entry name" value="Elp6"/>
    <property type="match status" value="1"/>
</dbReference>
<sequence length="248" mass="27443">MSFPSSGLLSRGELLVLTDEVSSPAEFLIHRILSTHLKEANESKCLFLSVSESLTRLRAIAGKSNLNLPQYIQSGSFHFVDVASQIDPPVKIETSFNQQPSLKPIFELTKQKLSGWSGTESSVLVILDDISTLEWIGYSITDLLRFIRVLSAFCRKANASLLIRHHIVTPSEPDDILRLLRQLCAYHLEVLPLSTGRSGSVSGQVALHPGPGITQPVHRPITRKLAVQYRLTDTNVVFFERGTGNTVL</sequence>
<comment type="caution">
    <text evidence="3">The sequence shown here is derived from an EMBL/GenBank/DDBJ whole genome shotgun (WGS) entry which is preliminary data.</text>
</comment>
<accession>A0AAW0GHG6</accession>
<dbReference type="AlphaFoldDB" id="A0AAW0GHG6"/>